<dbReference type="Proteomes" id="UP000664545">
    <property type="component" value="Unassembled WGS sequence"/>
</dbReference>
<evidence type="ECO:0000313" key="2">
    <source>
        <dbReference type="EMBL" id="MBN7774045.1"/>
    </source>
</evidence>
<comment type="caution">
    <text evidence="2">The sequence shown here is derived from an EMBL/GenBank/DDBJ whole genome shotgun (WGS) entry which is preliminary data.</text>
</comment>
<name>A0A939DAC6_CLOAM</name>
<keyword evidence="2" id="KW-0808">Transferase</keyword>
<dbReference type="GO" id="GO:0008168">
    <property type="term" value="F:methyltransferase activity"/>
    <property type="evidence" value="ECO:0007669"/>
    <property type="project" value="UniProtKB-KW"/>
</dbReference>
<gene>
    <name evidence="2" type="ORF">JYB65_11785</name>
</gene>
<reference evidence="2" key="1">
    <citation type="submission" date="2021-02" db="EMBL/GenBank/DDBJ databases">
        <title>Abyssanaerobacter marinus gen.nov., sp., nov, anaerobic bacterium isolated from the Onnuri vent field of Indian Ocean and suggestion of Mogibacteriaceae fam. nov., and proposal of reclassification of ambiguous this family's genus member.</title>
        <authorList>
            <person name="Kim Y.J."/>
            <person name="Yang J.-A."/>
        </authorList>
    </citation>
    <scope>NUCLEOTIDE SEQUENCE</scope>
    <source>
        <strain evidence="2">DSM 2634</strain>
    </source>
</reference>
<dbReference type="RefSeq" id="WP_206582889.1">
    <property type="nucleotide sequence ID" value="NZ_JAFJZZ010000006.1"/>
</dbReference>
<accession>A0A939DAC6</accession>
<dbReference type="Gene3D" id="3.40.50.150">
    <property type="entry name" value="Vaccinia Virus protein VP39"/>
    <property type="match status" value="1"/>
</dbReference>
<dbReference type="PANTHER" id="PTHR43861">
    <property type="entry name" value="TRANS-ACONITATE 2-METHYLTRANSFERASE-RELATED"/>
    <property type="match status" value="1"/>
</dbReference>
<feature type="coiled-coil region" evidence="1">
    <location>
        <begin position="315"/>
        <end position="342"/>
    </location>
</feature>
<dbReference type="AlphaFoldDB" id="A0A939DAC6"/>
<dbReference type="GO" id="GO:0032259">
    <property type="term" value="P:methylation"/>
    <property type="evidence" value="ECO:0007669"/>
    <property type="project" value="UniProtKB-KW"/>
</dbReference>
<dbReference type="CDD" id="cd02440">
    <property type="entry name" value="AdoMet_MTases"/>
    <property type="match status" value="1"/>
</dbReference>
<evidence type="ECO:0000256" key="1">
    <source>
        <dbReference type="SAM" id="Coils"/>
    </source>
</evidence>
<dbReference type="InterPro" id="IPR029063">
    <property type="entry name" value="SAM-dependent_MTases_sf"/>
</dbReference>
<keyword evidence="1" id="KW-0175">Coiled coil</keyword>
<keyword evidence="3" id="KW-1185">Reference proteome</keyword>
<organism evidence="2 3">
    <name type="scientific">Clostridium aminobutyricum</name>
    <dbReference type="NCBI Taxonomy" id="33953"/>
    <lineage>
        <taxon>Bacteria</taxon>
        <taxon>Bacillati</taxon>
        <taxon>Bacillota</taxon>
        <taxon>Clostridia</taxon>
        <taxon>Eubacteriales</taxon>
        <taxon>Clostridiaceae</taxon>
        <taxon>Clostridium</taxon>
    </lineage>
</organism>
<dbReference type="SUPFAM" id="SSF53335">
    <property type="entry name" value="S-adenosyl-L-methionine-dependent methyltransferases"/>
    <property type="match status" value="1"/>
</dbReference>
<keyword evidence="2" id="KW-0489">Methyltransferase</keyword>
<proteinExistence type="predicted"/>
<evidence type="ECO:0000313" key="3">
    <source>
        <dbReference type="Proteomes" id="UP000664545"/>
    </source>
</evidence>
<dbReference type="Pfam" id="PF13489">
    <property type="entry name" value="Methyltransf_23"/>
    <property type="match status" value="1"/>
</dbReference>
<sequence length="360" mass="41710">MKKCWCGNTELEIYSRDYHKCNVCGTLVCNQDVPKDIYIVSNEEKDLYGKSYWEEKMVQLFGVKNLSEVIDAYLKERAIYWFKYLLKYVKAGNSIAEIGCGIGAFSYLLKQMDFQQIAFELSPDICQYIRTTLQVNVVCGELSNSSQKFNAIVAFDVIEHIIEPEKFIFDLSKKLTQDGIICLQTPVYDEELNYEEMLRDKPRFKSLLIDGEHLYLFSKKSMKLLLNKWGFKYINFETPIFGDDYDMFLFASKSPFNFNSDIDIENILNNLGTGRLTKAMISLRESEISLRSQLAEAGRYLEICEKDRADRLDVINGLVAEIERLRAENDILKKESADNVKNLTKRNAIGVGLEKIFKRR</sequence>
<protein>
    <submittedName>
        <fullName evidence="2">Class I SAM-dependent methyltransferase</fullName>
    </submittedName>
</protein>
<dbReference type="EMBL" id="JAFJZZ010000006">
    <property type="protein sequence ID" value="MBN7774045.1"/>
    <property type="molecule type" value="Genomic_DNA"/>
</dbReference>